<sequence>MCYLSETVHRHNRNGYGGHASAIAYMADDFFPDALSQEGHIGPSVAEGS</sequence>
<comment type="caution">
    <text evidence="1">The sequence shown here is derived from an EMBL/GenBank/DDBJ whole genome shotgun (WGS) entry which is preliminary data.</text>
</comment>
<protein>
    <submittedName>
        <fullName evidence="1">Uncharacterized protein</fullName>
    </submittedName>
</protein>
<name>X1KP54_9ZZZZ</name>
<gene>
    <name evidence="1" type="ORF">S03H2_55879</name>
</gene>
<reference evidence="1" key="1">
    <citation type="journal article" date="2014" name="Front. Microbiol.">
        <title>High frequency of phylogenetically diverse reductive dehalogenase-homologous genes in deep subseafloor sedimentary metagenomes.</title>
        <authorList>
            <person name="Kawai M."/>
            <person name="Futagami T."/>
            <person name="Toyoda A."/>
            <person name="Takaki Y."/>
            <person name="Nishi S."/>
            <person name="Hori S."/>
            <person name="Arai W."/>
            <person name="Tsubouchi T."/>
            <person name="Morono Y."/>
            <person name="Uchiyama I."/>
            <person name="Ito T."/>
            <person name="Fujiyama A."/>
            <person name="Inagaki F."/>
            <person name="Takami H."/>
        </authorList>
    </citation>
    <scope>NUCLEOTIDE SEQUENCE</scope>
    <source>
        <strain evidence="1">Expedition CK06-06</strain>
    </source>
</reference>
<dbReference type="AlphaFoldDB" id="X1KP54"/>
<organism evidence="1">
    <name type="scientific">marine sediment metagenome</name>
    <dbReference type="NCBI Taxonomy" id="412755"/>
    <lineage>
        <taxon>unclassified sequences</taxon>
        <taxon>metagenomes</taxon>
        <taxon>ecological metagenomes</taxon>
    </lineage>
</organism>
<evidence type="ECO:0000313" key="1">
    <source>
        <dbReference type="EMBL" id="GAH83803.1"/>
    </source>
</evidence>
<accession>X1KP54</accession>
<dbReference type="EMBL" id="BARU01035730">
    <property type="protein sequence ID" value="GAH83803.1"/>
    <property type="molecule type" value="Genomic_DNA"/>
</dbReference>
<proteinExistence type="predicted"/>